<comment type="cofactor">
    <cofactor evidence="1">
        <name>[4Fe-4S] cluster</name>
        <dbReference type="ChEBI" id="CHEBI:49883"/>
    </cofactor>
</comment>
<dbReference type="Gene3D" id="3.30.70.3270">
    <property type="match status" value="1"/>
</dbReference>
<dbReference type="Pfam" id="PF12838">
    <property type="entry name" value="Fer4_7"/>
    <property type="match status" value="1"/>
</dbReference>
<dbReference type="EMBL" id="CAAKMV010000196">
    <property type="protein sequence ID" value="VIO64401.1"/>
    <property type="molecule type" value="Genomic_DNA"/>
</dbReference>
<evidence type="ECO:0000256" key="7">
    <source>
        <dbReference type="ARBA" id="ARBA00023014"/>
    </source>
</evidence>
<dbReference type="InterPro" id="IPR017900">
    <property type="entry name" value="4Fe4S_Fe_S_CS"/>
</dbReference>
<feature type="region of interest" description="Disordered" evidence="8">
    <location>
        <begin position="372"/>
        <end position="407"/>
    </location>
</feature>
<proteinExistence type="inferred from homology"/>
<reference evidence="11" key="1">
    <citation type="submission" date="2019-04" db="EMBL/GenBank/DDBJ databases">
        <authorList>
            <person name="Melise S."/>
            <person name="Noan J."/>
            <person name="Okalmin O."/>
        </authorList>
    </citation>
    <scope>NUCLEOTIDE SEQUENCE</scope>
    <source>
        <strain evidence="11">FN9</strain>
    </source>
</reference>
<evidence type="ECO:0000256" key="4">
    <source>
        <dbReference type="ARBA" id="ARBA00022723"/>
    </source>
</evidence>
<dbReference type="GO" id="GO:0032981">
    <property type="term" value="P:mitochondrial respiratory chain complex I assembly"/>
    <property type="evidence" value="ECO:0007669"/>
    <property type="project" value="TreeGrafter"/>
</dbReference>
<keyword evidence="4" id="KW-0479">Metal-binding</keyword>
<evidence type="ECO:0000259" key="9">
    <source>
        <dbReference type="PROSITE" id="PS51379"/>
    </source>
</evidence>
<feature type="domain" description="4Fe-4S ferredoxin-type" evidence="9">
    <location>
        <begin position="728"/>
        <end position="757"/>
    </location>
</feature>
<dbReference type="GO" id="GO:0003954">
    <property type="term" value="F:NADH dehydrogenase activity"/>
    <property type="evidence" value="ECO:0007669"/>
    <property type="project" value="TreeGrafter"/>
</dbReference>
<dbReference type="FunFam" id="3.30.70.3270:FF:000001">
    <property type="entry name" value="NADH-quinone oxidoreductase subunit I 1"/>
    <property type="match status" value="1"/>
</dbReference>
<organism evidence="11">
    <name type="scientific">Gibberella zeae</name>
    <name type="common">Wheat head blight fungus</name>
    <name type="synonym">Fusarium graminearum</name>
    <dbReference type="NCBI Taxonomy" id="5518"/>
    <lineage>
        <taxon>Eukaryota</taxon>
        <taxon>Fungi</taxon>
        <taxon>Dikarya</taxon>
        <taxon>Ascomycota</taxon>
        <taxon>Pezizomycotina</taxon>
        <taxon>Sordariomycetes</taxon>
        <taxon>Hypocreomycetidae</taxon>
        <taxon>Hypocreales</taxon>
        <taxon>Nectriaceae</taxon>
        <taxon>Fusarium</taxon>
    </lineage>
</organism>
<protein>
    <recommendedName>
        <fullName evidence="9">4Fe-4S ferredoxin-type domain-containing protein</fullName>
    </recommendedName>
</protein>
<dbReference type="InterPro" id="IPR017896">
    <property type="entry name" value="4Fe4S_Fe-S-bd"/>
</dbReference>
<dbReference type="NCBIfam" id="NF004538">
    <property type="entry name" value="PRK05888.1-4"/>
    <property type="match status" value="1"/>
</dbReference>
<dbReference type="GO" id="GO:0016020">
    <property type="term" value="C:membrane"/>
    <property type="evidence" value="ECO:0007669"/>
    <property type="project" value="InterPro"/>
</dbReference>
<dbReference type="PANTHER" id="PTHR10849">
    <property type="entry name" value="NADH DEHYDROGENASE UBIQUINONE IRON-SULFUR PROTEIN 8, MITOCHONDRIAL"/>
    <property type="match status" value="1"/>
</dbReference>
<evidence type="ECO:0000313" key="10">
    <source>
        <dbReference type="EMBL" id="CAG1979324.1"/>
    </source>
</evidence>
<evidence type="ECO:0000256" key="8">
    <source>
        <dbReference type="SAM" id="MobiDB-lite"/>
    </source>
</evidence>
<evidence type="ECO:0000313" key="11">
    <source>
        <dbReference type="EMBL" id="VIO64401.1"/>
    </source>
</evidence>
<dbReference type="GO" id="GO:0006120">
    <property type="term" value="P:mitochondrial electron transport, NADH to ubiquinone"/>
    <property type="evidence" value="ECO:0007669"/>
    <property type="project" value="TreeGrafter"/>
</dbReference>
<name>A0A4E9ENW8_GIBZA</name>
<keyword evidence="6" id="KW-0408">Iron</keyword>
<dbReference type="Proteomes" id="UP000746612">
    <property type="component" value="Unassembled WGS sequence"/>
</dbReference>
<feature type="compositionally biased region" description="Low complexity" evidence="8">
    <location>
        <begin position="118"/>
        <end position="127"/>
    </location>
</feature>
<keyword evidence="5" id="KW-1278">Translocase</keyword>
<dbReference type="EMBL" id="CAJPIJ010000112">
    <property type="protein sequence ID" value="CAG1979324.1"/>
    <property type="molecule type" value="Genomic_DNA"/>
</dbReference>
<dbReference type="GO" id="GO:0005739">
    <property type="term" value="C:mitochondrion"/>
    <property type="evidence" value="ECO:0007669"/>
    <property type="project" value="UniProtKB-ARBA"/>
</dbReference>
<dbReference type="PROSITE" id="PS51379">
    <property type="entry name" value="4FE4S_FER_2"/>
    <property type="match status" value="2"/>
</dbReference>
<evidence type="ECO:0000256" key="6">
    <source>
        <dbReference type="ARBA" id="ARBA00023004"/>
    </source>
</evidence>
<evidence type="ECO:0000256" key="5">
    <source>
        <dbReference type="ARBA" id="ARBA00022967"/>
    </source>
</evidence>
<evidence type="ECO:0000256" key="3">
    <source>
        <dbReference type="ARBA" id="ARBA00022485"/>
    </source>
</evidence>
<accession>A0A4E9ENW8</accession>
<dbReference type="SUPFAM" id="SSF54862">
    <property type="entry name" value="4Fe-4S ferredoxins"/>
    <property type="match status" value="1"/>
</dbReference>
<evidence type="ECO:0000256" key="1">
    <source>
        <dbReference type="ARBA" id="ARBA00001966"/>
    </source>
</evidence>
<dbReference type="InterPro" id="IPR010226">
    <property type="entry name" value="NADH_quinone_OxRdtase_chainI"/>
</dbReference>
<reference evidence="10" key="2">
    <citation type="submission" date="2021-03" db="EMBL/GenBank/DDBJ databases">
        <authorList>
            <person name="Alouane T."/>
            <person name="Langin T."/>
            <person name="Bonhomme L."/>
        </authorList>
    </citation>
    <scope>NUCLEOTIDE SEQUENCE</scope>
    <source>
        <strain evidence="10">MDC_Fg202</strain>
    </source>
</reference>
<comment type="similarity">
    <text evidence="2">Belongs to the complex I 23 kDa subunit family.</text>
</comment>
<dbReference type="PROSITE" id="PS00198">
    <property type="entry name" value="4FE4S_FER_1"/>
    <property type="match status" value="1"/>
</dbReference>
<feature type="compositionally biased region" description="Polar residues" evidence="8">
    <location>
        <begin position="136"/>
        <end position="149"/>
    </location>
</feature>
<sequence>MMEARSLTALNNLAGNPPQYPINPAQERQDPVTLYISRVPGTRDVILSPFKPQLKIVTAEDVANCLYYVHYEVPSLEPTGGALGYPDEDRRSSSDESSSIRNIKRKPVPGGARPLTPPTDHLPLPDQDPTRKRGLSVNSTFDPRQQSSTRYDHEQDEQSPVLPPRPTNVPRIQTPEPSISRGSGSVTRKPVGPRTSSSSAPGSENQHPLPQIPGPYPAAADLERMLGTNRPPPNRNNHNRSPSPKKHYEGKQPFKLALIRRDPSTGNQWNVGHISSFQTEAPPPDQDDANPLFASVPPVAQSLNAGNPPINVQIETLGYGKFRGMPARRSFDAGPGMDMTQPKDGGVVLSRQIAMGYAKSWTTNWREMLQDGGGRHGRQSSVGSVDSVEASSPVEPAISMQPGPGMRPRGYIFTSPWNGRCEFRTGAAGRSLRCYHILHDDRSNNPLADLHQGQVQGGGGGMAMSELRFNLPTSELFKSPEGREEVKTQLQGHFNKLLGRDDRNDAYDDGMVSPFDINLGKEKAGGGNRGKRAKLGKLIIYPDGLKMLDLLVSANMGLWWQAPSVHLERPPRAKLPQFTMAHATMLARRQLASSSLSTRATSIVGLVQQRGYATPHGPPPANFRTSKPVRWTWDNESTLDRMGKFFLMTEMARGMYVLLEQYFRPPYTIYYPFEKGPISPRFRGEHALRRYPSGEERCIACKLCEAICPAQAITIEAEERADGSRRTTKYDIDMTKCIYCGFCQESCPVDAIVESPNAEYATETREELLYNKEKLLSNGDKWEPELAAAIRADSPYR</sequence>
<dbReference type="NCBIfam" id="TIGR01971">
    <property type="entry name" value="NuoI"/>
    <property type="match status" value="1"/>
</dbReference>
<keyword evidence="7" id="KW-0411">Iron-sulfur</keyword>
<keyword evidence="3" id="KW-0004">4Fe-4S</keyword>
<dbReference type="AlphaFoldDB" id="A0A4E9ENW8"/>
<evidence type="ECO:0000256" key="2">
    <source>
        <dbReference type="ARBA" id="ARBA00010277"/>
    </source>
</evidence>
<dbReference type="NCBIfam" id="NF004539">
    <property type="entry name" value="PRK05888.1-5"/>
    <property type="match status" value="1"/>
</dbReference>
<dbReference type="GO" id="GO:0046872">
    <property type="term" value="F:metal ion binding"/>
    <property type="evidence" value="ECO:0007669"/>
    <property type="project" value="UniProtKB-KW"/>
</dbReference>
<feature type="region of interest" description="Disordered" evidence="8">
    <location>
        <begin position="77"/>
        <end position="250"/>
    </location>
</feature>
<feature type="region of interest" description="Disordered" evidence="8">
    <location>
        <begin position="1"/>
        <end position="26"/>
    </location>
</feature>
<dbReference type="PANTHER" id="PTHR10849:SF20">
    <property type="entry name" value="NADH DEHYDROGENASE [UBIQUINONE] IRON-SULFUR PROTEIN 8, MITOCHONDRIAL"/>
    <property type="match status" value="1"/>
</dbReference>
<dbReference type="HAMAP" id="MF_01351">
    <property type="entry name" value="NDH1_NuoI"/>
    <property type="match status" value="1"/>
</dbReference>
<dbReference type="GO" id="GO:0051539">
    <property type="term" value="F:4 iron, 4 sulfur cluster binding"/>
    <property type="evidence" value="ECO:0007669"/>
    <property type="project" value="UniProtKB-KW"/>
</dbReference>
<feature type="compositionally biased region" description="Polar residues" evidence="8">
    <location>
        <begin position="194"/>
        <end position="208"/>
    </location>
</feature>
<feature type="compositionally biased region" description="Polar residues" evidence="8">
    <location>
        <begin position="175"/>
        <end position="186"/>
    </location>
</feature>
<feature type="domain" description="4Fe-4S ferredoxin-type" evidence="9">
    <location>
        <begin position="689"/>
        <end position="718"/>
    </location>
</feature>
<gene>
    <name evidence="11" type="ORF">FUG_LOCUS562546</name>
    <name evidence="10" type="ORF">MDCFG202_LOCUS185380</name>
</gene>